<dbReference type="Proteomes" id="UP000429958">
    <property type="component" value="Unassembled WGS sequence"/>
</dbReference>
<evidence type="ECO:0000313" key="3">
    <source>
        <dbReference type="Proteomes" id="UP000429958"/>
    </source>
</evidence>
<dbReference type="GO" id="GO:0003677">
    <property type="term" value="F:DNA binding"/>
    <property type="evidence" value="ECO:0007669"/>
    <property type="project" value="InterPro"/>
</dbReference>
<sequence length="69" mass="7644">MSSQKRILETYAKQNGFTNLRWYTDNGYSGANFQRPGFQSTLADIEAGLVGTVIVKDDCVILELNAESP</sequence>
<dbReference type="AlphaFoldDB" id="A0A7X2TDN9"/>
<dbReference type="InterPro" id="IPR036162">
    <property type="entry name" value="Resolvase-like_N_sf"/>
</dbReference>
<gene>
    <name evidence="2" type="ORF">FYJ39_17395</name>
</gene>
<dbReference type="InterPro" id="IPR050639">
    <property type="entry name" value="SSR_resolvase"/>
</dbReference>
<dbReference type="InterPro" id="IPR006119">
    <property type="entry name" value="Resolv_N"/>
</dbReference>
<dbReference type="GO" id="GO:0000150">
    <property type="term" value="F:DNA strand exchange activity"/>
    <property type="evidence" value="ECO:0007669"/>
    <property type="project" value="InterPro"/>
</dbReference>
<dbReference type="PANTHER" id="PTHR30461:SF23">
    <property type="entry name" value="DNA RECOMBINASE-RELATED"/>
    <property type="match status" value="1"/>
</dbReference>
<feature type="domain" description="Resolvase/invertase-type recombinase catalytic" evidence="1">
    <location>
        <begin position="3"/>
        <end position="57"/>
    </location>
</feature>
<accession>A0A7X2TDN9</accession>
<protein>
    <recommendedName>
        <fullName evidence="1">Resolvase/invertase-type recombinase catalytic domain-containing protein</fullName>
    </recommendedName>
</protein>
<name>A0A7X2TDN9_9CLOT</name>
<dbReference type="PANTHER" id="PTHR30461">
    <property type="entry name" value="DNA-INVERTASE FROM LAMBDOID PROPHAGE"/>
    <property type="match status" value="1"/>
</dbReference>
<dbReference type="Gene3D" id="3.40.50.1390">
    <property type="entry name" value="Resolvase, N-terminal catalytic domain"/>
    <property type="match status" value="1"/>
</dbReference>
<dbReference type="Pfam" id="PF00239">
    <property type="entry name" value="Resolvase"/>
    <property type="match status" value="1"/>
</dbReference>
<organism evidence="2 3">
    <name type="scientific">Clostridium porci</name>
    <dbReference type="NCBI Taxonomy" id="2605778"/>
    <lineage>
        <taxon>Bacteria</taxon>
        <taxon>Bacillati</taxon>
        <taxon>Bacillota</taxon>
        <taxon>Clostridia</taxon>
        <taxon>Eubacteriales</taxon>
        <taxon>Clostridiaceae</taxon>
        <taxon>Clostridium</taxon>
    </lineage>
</organism>
<keyword evidence="3" id="KW-1185">Reference proteome</keyword>
<evidence type="ECO:0000259" key="1">
    <source>
        <dbReference type="Pfam" id="PF00239"/>
    </source>
</evidence>
<comment type="caution">
    <text evidence="2">The sequence shown here is derived from an EMBL/GenBank/DDBJ whole genome shotgun (WGS) entry which is preliminary data.</text>
</comment>
<dbReference type="EMBL" id="VUMD01000021">
    <property type="protein sequence ID" value="MSS38259.1"/>
    <property type="molecule type" value="Genomic_DNA"/>
</dbReference>
<proteinExistence type="predicted"/>
<evidence type="ECO:0000313" key="2">
    <source>
        <dbReference type="EMBL" id="MSS38259.1"/>
    </source>
</evidence>
<dbReference type="SUPFAM" id="SSF53041">
    <property type="entry name" value="Resolvase-like"/>
    <property type="match status" value="1"/>
</dbReference>
<reference evidence="2 3" key="1">
    <citation type="submission" date="2019-08" db="EMBL/GenBank/DDBJ databases">
        <title>In-depth cultivation of the pig gut microbiome towards novel bacterial diversity and tailored functional studies.</title>
        <authorList>
            <person name="Wylensek D."/>
            <person name="Hitch T.C.A."/>
            <person name="Clavel T."/>
        </authorList>
    </citation>
    <scope>NUCLEOTIDE SEQUENCE [LARGE SCALE GENOMIC DNA]</scope>
    <source>
        <strain evidence="2 3">WCA-389-WT-23D1</strain>
    </source>
</reference>